<keyword evidence="3" id="KW-1185">Reference proteome</keyword>
<dbReference type="Gene3D" id="3.40.50.360">
    <property type="match status" value="1"/>
</dbReference>
<evidence type="ECO:0000313" key="3">
    <source>
        <dbReference type="Proteomes" id="UP000075374"/>
    </source>
</evidence>
<name>A0A151AMV3_9CLOT</name>
<evidence type="ECO:0000313" key="2">
    <source>
        <dbReference type="EMBL" id="KYH28870.1"/>
    </source>
</evidence>
<dbReference type="PANTHER" id="PTHR39201">
    <property type="entry name" value="EXPORTED PROTEIN-RELATED"/>
    <property type="match status" value="1"/>
</dbReference>
<dbReference type="RefSeq" id="WP_061858450.1">
    <property type="nucleotide sequence ID" value="NZ_LTBB01000007.1"/>
</dbReference>
<dbReference type="InterPro" id="IPR029039">
    <property type="entry name" value="Flavoprotein-like_sf"/>
</dbReference>
<dbReference type="GO" id="GO:0010181">
    <property type="term" value="F:FMN binding"/>
    <property type="evidence" value="ECO:0007669"/>
    <property type="project" value="InterPro"/>
</dbReference>
<reference evidence="2 3" key="1">
    <citation type="submission" date="2016-02" db="EMBL/GenBank/DDBJ databases">
        <title>Genome sequence of Clostridium colicanis DSM 13634.</title>
        <authorList>
            <person name="Poehlein A."/>
            <person name="Daniel R."/>
        </authorList>
    </citation>
    <scope>NUCLEOTIDE SEQUENCE [LARGE SCALE GENOMIC DNA]</scope>
    <source>
        <strain evidence="2 3">DSM 13634</strain>
    </source>
</reference>
<sequence>MSNILIVYYSLFKFTESLALEIAAQTGGDLRELVPEKNYSFDYNTAVKEVRNQISRGFCPKLIFGNEPIDCYKTIFIGSPNWFKTIAPPVLSFLRQHDFTDKIVIPFCTHGGGGFGNIKKDIAKECPNSIILPGFSAQGTVSSTEVMNWLKNNQKQLKINKEL</sequence>
<dbReference type="InterPro" id="IPR008254">
    <property type="entry name" value="Flavodoxin/NO_synth"/>
</dbReference>
<dbReference type="PATRIC" id="fig|1121305.3.peg.1606"/>
<dbReference type="Proteomes" id="UP000075374">
    <property type="component" value="Unassembled WGS sequence"/>
</dbReference>
<organism evidence="2 3">
    <name type="scientific">Clostridium colicanis DSM 13634</name>
    <dbReference type="NCBI Taxonomy" id="1121305"/>
    <lineage>
        <taxon>Bacteria</taxon>
        <taxon>Bacillati</taxon>
        <taxon>Bacillota</taxon>
        <taxon>Clostridia</taxon>
        <taxon>Eubacteriales</taxon>
        <taxon>Clostridiaceae</taxon>
        <taxon>Clostridium</taxon>
    </lineage>
</organism>
<dbReference type="AlphaFoldDB" id="A0A151AMV3"/>
<feature type="domain" description="Flavodoxin-like" evidence="1">
    <location>
        <begin position="4"/>
        <end position="152"/>
    </location>
</feature>
<dbReference type="EMBL" id="LTBB01000007">
    <property type="protein sequence ID" value="KYH28870.1"/>
    <property type="molecule type" value="Genomic_DNA"/>
</dbReference>
<protein>
    <submittedName>
        <fullName evidence="2">Flavodoxin</fullName>
    </submittedName>
</protein>
<dbReference type="SUPFAM" id="SSF52218">
    <property type="entry name" value="Flavoproteins"/>
    <property type="match status" value="1"/>
</dbReference>
<dbReference type="STRING" id="1121305.CLCOL_16020"/>
<comment type="caution">
    <text evidence="2">The sequence shown here is derived from an EMBL/GenBank/DDBJ whole genome shotgun (WGS) entry which is preliminary data.</text>
</comment>
<dbReference type="Pfam" id="PF12682">
    <property type="entry name" value="Flavodoxin_4"/>
    <property type="match status" value="1"/>
</dbReference>
<dbReference type="GO" id="GO:0016651">
    <property type="term" value="F:oxidoreductase activity, acting on NAD(P)H"/>
    <property type="evidence" value="ECO:0007669"/>
    <property type="project" value="UniProtKB-ARBA"/>
</dbReference>
<dbReference type="PANTHER" id="PTHR39201:SF1">
    <property type="entry name" value="FLAVODOXIN-LIKE DOMAIN-CONTAINING PROTEIN"/>
    <property type="match status" value="1"/>
</dbReference>
<proteinExistence type="predicted"/>
<gene>
    <name evidence="2" type="ORF">CLCOL_16020</name>
</gene>
<evidence type="ECO:0000259" key="1">
    <source>
        <dbReference type="Pfam" id="PF12682"/>
    </source>
</evidence>
<accession>A0A151AMV3</accession>